<organism evidence="2 3">
    <name type="scientific">Arthrobacter halodurans</name>
    <dbReference type="NCBI Taxonomy" id="516699"/>
    <lineage>
        <taxon>Bacteria</taxon>
        <taxon>Bacillati</taxon>
        <taxon>Actinomycetota</taxon>
        <taxon>Actinomycetes</taxon>
        <taxon>Micrococcales</taxon>
        <taxon>Micrococcaceae</taxon>
        <taxon>Arthrobacter</taxon>
    </lineage>
</organism>
<name>A0ABV4UKE3_9MICC</name>
<evidence type="ECO:0000313" key="2">
    <source>
        <dbReference type="EMBL" id="MFB0833619.1"/>
    </source>
</evidence>
<accession>A0ABV4UKE3</accession>
<evidence type="ECO:0000256" key="1">
    <source>
        <dbReference type="SAM" id="Phobius"/>
    </source>
</evidence>
<gene>
    <name evidence="2" type="ORF">ACETWP_03380</name>
</gene>
<keyword evidence="1" id="KW-1133">Transmembrane helix</keyword>
<comment type="caution">
    <text evidence="2">The sequence shown here is derived from an EMBL/GenBank/DDBJ whole genome shotgun (WGS) entry which is preliminary data.</text>
</comment>
<feature type="transmembrane region" description="Helical" evidence="1">
    <location>
        <begin position="12"/>
        <end position="32"/>
    </location>
</feature>
<keyword evidence="1" id="KW-0812">Transmembrane</keyword>
<evidence type="ECO:0000313" key="3">
    <source>
        <dbReference type="Proteomes" id="UP001575652"/>
    </source>
</evidence>
<dbReference type="EMBL" id="JBHDLJ010000002">
    <property type="protein sequence ID" value="MFB0833619.1"/>
    <property type="molecule type" value="Genomic_DNA"/>
</dbReference>
<protein>
    <submittedName>
        <fullName evidence="2">Uncharacterized protein</fullName>
    </submittedName>
</protein>
<dbReference type="Proteomes" id="UP001575652">
    <property type="component" value="Unassembled WGS sequence"/>
</dbReference>
<proteinExistence type="predicted"/>
<dbReference type="RefSeq" id="WP_373970785.1">
    <property type="nucleotide sequence ID" value="NZ_JBHDLJ010000002.1"/>
</dbReference>
<keyword evidence="1" id="KW-0472">Membrane</keyword>
<keyword evidence="3" id="KW-1185">Reference proteome</keyword>
<sequence length="50" mass="5464">MDERIRPENAPILAHVVSAVMFLGMAATINATKTVEEIVQDLGAQIRVPF</sequence>
<reference evidence="2 3" key="1">
    <citation type="submission" date="2024-09" db="EMBL/GenBank/DDBJ databases">
        <authorList>
            <person name="Salinas-Garcia M.A."/>
            <person name="Prieme A."/>
        </authorList>
    </citation>
    <scope>NUCLEOTIDE SEQUENCE [LARGE SCALE GENOMIC DNA]</scope>
    <source>
        <strain evidence="2 3">DSM 21081</strain>
    </source>
</reference>